<dbReference type="NCBIfam" id="TIGR01670">
    <property type="entry name" value="KdsC-phosphatas"/>
    <property type="match status" value="1"/>
</dbReference>
<dbReference type="PANTHER" id="PTHR21485:SF6">
    <property type="entry name" value="N-ACYLNEURAMINATE CYTIDYLYLTRANSFERASE-RELATED"/>
    <property type="match status" value="1"/>
</dbReference>
<dbReference type="InterPro" id="IPR050793">
    <property type="entry name" value="CMP-NeuNAc_synthase"/>
</dbReference>
<dbReference type="AlphaFoldDB" id="A0A432W2Q4"/>
<dbReference type="RefSeq" id="WP_126765186.1">
    <property type="nucleotide sequence ID" value="NZ_PIPJ01000001.1"/>
</dbReference>
<feature type="binding site" evidence="13">
    <location>
        <position position="126"/>
    </location>
    <ligand>
        <name>Mg(2+)</name>
        <dbReference type="ChEBI" id="CHEBI:18420"/>
    </ligand>
</feature>
<comment type="catalytic activity">
    <reaction evidence="1 12">
        <text>3-deoxy-alpha-D-manno-2-octulosonate-8-phosphate + H2O = 3-deoxy-alpha-D-manno-oct-2-ulosonate + phosphate</text>
        <dbReference type="Rhea" id="RHEA:11500"/>
        <dbReference type="ChEBI" id="CHEBI:15377"/>
        <dbReference type="ChEBI" id="CHEBI:43474"/>
        <dbReference type="ChEBI" id="CHEBI:85985"/>
        <dbReference type="ChEBI" id="CHEBI:85986"/>
        <dbReference type="EC" id="3.1.3.45"/>
    </reaction>
</comment>
<dbReference type="EMBL" id="PIPJ01000001">
    <property type="protein sequence ID" value="RUO23490.1"/>
    <property type="molecule type" value="Genomic_DNA"/>
</dbReference>
<dbReference type="SFLD" id="SFLDG01136">
    <property type="entry name" value="C1.6:_Phosphoserine_Phosphatas"/>
    <property type="match status" value="1"/>
</dbReference>
<comment type="subunit">
    <text evidence="4 12">Homotetramer.</text>
</comment>
<evidence type="ECO:0000256" key="9">
    <source>
        <dbReference type="ARBA" id="ARBA00022842"/>
    </source>
</evidence>
<dbReference type="PANTHER" id="PTHR21485">
    <property type="entry name" value="HAD SUPERFAMILY MEMBERS CMAS AND KDSC"/>
    <property type="match status" value="1"/>
</dbReference>
<proteinExistence type="inferred from homology"/>
<gene>
    <name evidence="14" type="ORF">CWE08_02260</name>
</gene>
<reference evidence="15" key="1">
    <citation type="journal article" date="2018" name="Front. Microbiol.">
        <title>Genome-Based Analysis Reveals the Taxonomy and Diversity of the Family Idiomarinaceae.</title>
        <authorList>
            <person name="Liu Y."/>
            <person name="Lai Q."/>
            <person name="Shao Z."/>
        </authorList>
    </citation>
    <scope>NUCLEOTIDE SEQUENCE [LARGE SCALE GENOMIC DNA]</scope>
    <source>
        <strain evidence="15">GBPy7</strain>
    </source>
</reference>
<dbReference type="GO" id="GO:0009103">
    <property type="term" value="P:lipopolysaccharide biosynthetic process"/>
    <property type="evidence" value="ECO:0007669"/>
    <property type="project" value="UniProtKB-UniRule"/>
</dbReference>
<dbReference type="GO" id="GO:0019143">
    <property type="term" value="F:3-deoxy-manno-octulosonate-8-phosphatase activity"/>
    <property type="evidence" value="ECO:0007669"/>
    <property type="project" value="UniProtKB-UniRule"/>
</dbReference>
<evidence type="ECO:0000256" key="5">
    <source>
        <dbReference type="ARBA" id="ARBA00013066"/>
    </source>
</evidence>
<comment type="similarity">
    <text evidence="3 12">Belongs to the KdsC family.</text>
</comment>
<dbReference type="PIRSF" id="PIRSF006118">
    <property type="entry name" value="KDO8-P_Ptase"/>
    <property type="match status" value="1"/>
</dbReference>
<evidence type="ECO:0000313" key="15">
    <source>
        <dbReference type="Proteomes" id="UP000288395"/>
    </source>
</evidence>
<dbReference type="CDD" id="cd01630">
    <property type="entry name" value="HAD_KDO-like"/>
    <property type="match status" value="1"/>
</dbReference>
<dbReference type="EC" id="3.1.3.45" evidence="5 12"/>
<sequence length="189" mass="20412">MKSASSAYVTTWYGDIHNDLMGRFRAVKLLVCDVDGVFSDGRIYLGDQGEELKAFHTRDGLGVKALLTAGIEVAVITGRSSNIVQSRMQALGVKHIYQGQHNKAEALTELQANLGIGPEYTASVGDDTPDLALFGGSHLAFSVFDGHPQVQQRAHYVTQQRGGFGAVREIADLLLLSQGLLHQVQESST</sequence>
<dbReference type="SUPFAM" id="SSF56784">
    <property type="entry name" value="HAD-like"/>
    <property type="match status" value="1"/>
</dbReference>
<evidence type="ECO:0000256" key="3">
    <source>
        <dbReference type="ARBA" id="ARBA00005893"/>
    </source>
</evidence>
<dbReference type="GO" id="GO:0008781">
    <property type="term" value="F:N-acylneuraminate cytidylyltransferase activity"/>
    <property type="evidence" value="ECO:0007669"/>
    <property type="project" value="TreeGrafter"/>
</dbReference>
<keyword evidence="7 12" id="KW-0479">Metal-binding</keyword>
<dbReference type="InterPro" id="IPR036412">
    <property type="entry name" value="HAD-like_sf"/>
</dbReference>
<evidence type="ECO:0000256" key="13">
    <source>
        <dbReference type="PIRSR" id="PIRSR006118-2"/>
    </source>
</evidence>
<organism evidence="14 15">
    <name type="scientific">Aliidiomarina iranensis</name>
    <dbReference type="NCBI Taxonomy" id="1434071"/>
    <lineage>
        <taxon>Bacteria</taxon>
        <taxon>Pseudomonadati</taxon>
        <taxon>Pseudomonadota</taxon>
        <taxon>Gammaproteobacteria</taxon>
        <taxon>Alteromonadales</taxon>
        <taxon>Idiomarinaceae</taxon>
        <taxon>Aliidiomarina</taxon>
    </lineage>
</organism>
<dbReference type="SFLD" id="SFLDS00003">
    <property type="entry name" value="Haloacid_Dehalogenase"/>
    <property type="match status" value="1"/>
</dbReference>
<accession>A0A432W2Q4</accession>
<dbReference type="Gene3D" id="3.40.50.1000">
    <property type="entry name" value="HAD superfamily/HAD-like"/>
    <property type="match status" value="1"/>
</dbReference>
<dbReference type="Proteomes" id="UP000288395">
    <property type="component" value="Unassembled WGS sequence"/>
</dbReference>
<keyword evidence="8 12" id="KW-0378">Hydrolase</keyword>
<keyword evidence="15" id="KW-1185">Reference proteome</keyword>
<evidence type="ECO:0000256" key="1">
    <source>
        <dbReference type="ARBA" id="ARBA00000898"/>
    </source>
</evidence>
<dbReference type="FunFam" id="3.40.50.1000:FF:000029">
    <property type="entry name" value="3-deoxy-D-manno-octulosonate 8-phosphate phosphatase KdsC"/>
    <property type="match status" value="1"/>
</dbReference>
<comment type="caution">
    <text evidence="14">The sequence shown here is derived from an EMBL/GenBank/DDBJ whole genome shotgun (WGS) entry which is preliminary data.</text>
</comment>
<dbReference type="OrthoDB" id="9805604at2"/>
<evidence type="ECO:0000256" key="6">
    <source>
        <dbReference type="ARBA" id="ARBA00020092"/>
    </source>
</evidence>
<keyword evidence="10 12" id="KW-0448">Lipopolysaccharide biosynthesis</keyword>
<evidence type="ECO:0000256" key="11">
    <source>
        <dbReference type="ARBA" id="ARBA00031051"/>
    </source>
</evidence>
<evidence type="ECO:0000256" key="8">
    <source>
        <dbReference type="ARBA" id="ARBA00022801"/>
    </source>
</evidence>
<evidence type="ECO:0000256" key="7">
    <source>
        <dbReference type="ARBA" id="ARBA00022723"/>
    </source>
</evidence>
<comment type="function">
    <text evidence="12">Catalyzes the hydrolysis of 3-deoxy-D-manno-octulosonate 8-phosphate (KDO 8-P) to 3-deoxy-D-manno-octulosonate (KDO) and inorganic phosphate.</text>
</comment>
<dbReference type="SFLD" id="SFLDG01138">
    <property type="entry name" value="C1.6.2:_Deoxy-d-mannose-octulo"/>
    <property type="match status" value="1"/>
</dbReference>
<evidence type="ECO:0000256" key="12">
    <source>
        <dbReference type="PIRNR" id="PIRNR006118"/>
    </source>
</evidence>
<dbReference type="InterPro" id="IPR023214">
    <property type="entry name" value="HAD_sf"/>
</dbReference>
<dbReference type="NCBIfam" id="NF007019">
    <property type="entry name" value="PRK09484.1"/>
    <property type="match status" value="1"/>
</dbReference>
<evidence type="ECO:0000256" key="4">
    <source>
        <dbReference type="ARBA" id="ARBA00011881"/>
    </source>
</evidence>
<dbReference type="InterPro" id="IPR010023">
    <property type="entry name" value="KdsC_fam"/>
</dbReference>
<evidence type="ECO:0000256" key="10">
    <source>
        <dbReference type="ARBA" id="ARBA00022985"/>
    </source>
</evidence>
<dbReference type="Pfam" id="PF08282">
    <property type="entry name" value="Hydrolase_3"/>
    <property type="match status" value="1"/>
</dbReference>
<protein>
    <recommendedName>
        <fullName evidence="6 12">3-deoxy-D-manno-octulosonate 8-phosphate phosphatase KdsC</fullName>
        <ecNumber evidence="5 12">3.1.3.45</ecNumber>
    </recommendedName>
    <alternativeName>
        <fullName evidence="11 12">KDO 8-P phosphatase</fullName>
    </alternativeName>
</protein>
<feature type="binding site" evidence="13">
    <location>
        <position position="33"/>
    </location>
    <ligand>
        <name>Mg(2+)</name>
        <dbReference type="ChEBI" id="CHEBI:18420"/>
    </ligand>
</feature>
<evidence type="ECO:0000256" key="2">
    <source>
        <dbReference type="ARBA" id="ARBA00001946"/>
    </source>
</evidence>
<evidence type="ECO:0000313" key="14">
    <source>
        <dbReference type="EMBL" id="RUO23490.1"/>
    </source>
</evidence>
<keyword evidence="9 12" id="KW-0460">Magnesium</keyword>
<name>A0A432W2Q4_9GAMM</name>
<comment type="cofactor">
    <cofactor evidence="2 12 13">
        <name>Mg(2+)</name>
        <dbReference type="ChEBI" id="CHEBI:18420"/>
    </cofactor>
</comment>
<dbReference type="GO" id="GO:0046872">
    <property type="term" value="F:metal ion binding"/>
    <property type="evidence" value="ECO:0007669"/>
    <property type="project" value="UniProtKB-UniRule"/>
</dbReference>
<feature type="binding site" evidence="13">
    <location>
        <position position="35"/>
    </location>
    <ligand>
        <name>substrate</name>
    </ligand>
</feature>